<keyword evidence="2" id="KW-1185">Reference proteome</keyword>
<name>A0ABY6T175_9CLOT</name>
<dbReference type="Proteomes" id="UP000277570">
    <property type="component" value="Unassembled WGS sequence"/>
</dbReference>
<reference evidence="1 2" key="1">
    <citation type="submission" date="2018-11" db="EMBL/GenBank/DDBJ databases">
        <authorList>
            <consortium name="Pathogen Informatics"/>
        </authorList>
    </citation>
    <scope>NUCLEOTIDE SEQUENCE [LARGE SCALE GENOMIC DNA]</scope>
    <source>
        <strain evidence="1 2">NCTC10913</strain>
    </source>
</reference>
<organism evidence="1 2">
    <name type="scientific">Clostridium carnis</name>
    <dbReference type="NCBI Taxonomy" id="1530"/>
    <lineage>
        <taxon>Bacteria</taxon>
        <taxon>Bacillati</taxon>
        <taxon>Bacillota</taxon>
        <taxon>Clostridia</taxon>
        <taxon>Eubacteriales</taxon>
        <taxon>Clostridiaceae</taxon>
        <taxon>Clostridium</taxon>
    </lineage>
</organism>
<dbReference type="EMBL" id="UYIN01000024">
    <property type="protein sequence ID" value="VDG74664.1"/>
    <property type="molecule type" value="Genomic_DNA"/>
</dbReference>
<sequence length="260" mass="30116">MNKEIQLFEGQQVKVKTDEGTTLINLVHVAKCCGLTREQNGYLKIRWTNKGVTEKLNLIKSTDVDKKVLEEITYILDEIENTDDRNSIYMSSWLSKRLAIECHSEKANRFKNWLVSLDEARENGEFEKIKDTNINMISDRLAFMITLLTNLPNDEYKNITVSKVLDFISLNNHIQSKNLNNIKFLLNEFLQLPDVIVKETENGIAVDAVKFFTFFNEYGYSKYQILSELDNSNLIYHPSQLRTVQVRVGNGDRVRAVIIK</sequence>
<proteinExistence type="predicted"/>
<comment type="caution">
    <text evidence="1">The sequence shown here is derived from an EMBL/GenBank/DDBJ whole genome shotgun (WGS) entry which is preliminary data.</text>
</comment>
<protein>
    <submittedName>
        <fullName evidence="1">Antirepressor</fullName>
    </submittedName>
</protein>
<gene>
    <name evidence="1" type="ORF">NCTC10913_04910</name>
</gene>
<accession>A0ABY6T175</accession>
<dbReference type="RefSeq" id="WP_185738806.1">
    <property type="nucleotide sequence ID" value="NZ_UYIN01000024.1"/>
</dbReference>
<evidence type="ECO:0000313" key="2">
    <source>
        <dbReference type="Proteomes" id="UP000277570"/>
    </source>
</evidence>
<evidence type="ECO:0000313" key="1">
    <source>
        <dbReference type="EMBL" id="VDG74664.1"/>
    </source>
</evidence>